<reference evidence="4 5" key="1">
    <citation type="journal article" date="2015" name="Fungal Genet. Biol.">
        <title>Evolution of novel wood decay mechanisms in Agaricales revealed by the genome sequences of Fistulina hepatica and Cylindrobasidium torrendii.</title>
        <authorList>
            <person name="Floudas D."/>
            <person name="Held B.W."/>
            <person name="Riley R."/>
            <person name="Nagy L.G."/>
            <person name="Koehler G."/>
            <person name="Ransdell A.S."/>
            <person name="Younus H."/>
            <person name="Chow J."/>
            <person name="Chiniquy J."/>
            <person name="Lipzen A."/>
            <person name="Tritt A."/>
            <person name="Sun H."/>
            <person name="Haridas S."/>
            <person name="LaButti K."/>
            <person name="Ohm R.A."/>
            <person name="Kues U."/>
            <person name="Blanchette R.A."/>
            <person name="Grigoriev I.V."/>
            <person name="Minto R.E."/>
            <person name="Hibbett D.S."/>
        </authorList>
    </citation>
    <scope>NUCLEOTIDE SEQUENCE [LARGE SCALE GENOMIC DNA]</scope>
    <source>
        <strain evidence="4 5">ATCC 64428</strain>
    </source>
</reference>
<evidence type="ECO:0000256" key="1">
    <source>
        <dbReference type="ARBA" id="ARBA00005605"/>
    </source>
</evidence>
<comment type="similarity">
    <text evidence="1 2">Belongs to the YPI1 family.</text>
</comment>
<feature type="compositionally biased region" description="Polar residues" evidence="3">
    <location>
        <begin position="1"/>
        <end position="35"/>
    </location>
</feature>
<dbReference type="InterPro" id="IPR011107">
    <property type="entry name" value="PPI_Ypi1"/>
</dbReference>
<feature type="region of interest" description="Disordered" evidence="3">
    <location>
        <begin position="81"/>
        <end position="174"/>
    </location>
</feature>
<gene>
    <name evidence="4" type="ORF">FISHEDRAFT_69176</name>
</gene>
<dbReference type="Pfam" id="PF07491">
    <property type="entry name" value="PPI_Ypi1"/>
    <property type="match status" value="1"/>
</dbReference>
<dbReference type="PANTHER" id="PTHR20835:SF0">
    <property type="entry name" value="E3 UBIQUITIN-PROTEIN LIGASE PPP1R11"/>
    <property type="match status" value="1"/>
</dbReference>
<feature type="region of interest" description="Disordered" evidence="3">
    <location>
        <begin position="1"/>
        <end position="37"/>
    </location>
</feature>
<dbReference type="GO" id="GO:0005634">
    <property type="term" value="C:nucleus"/>
    <property type="evidence" value="ECO:0007669"/>
    <property type="project" value="UniProtKB-SubCell"/>
</dbReference>
<name>A0A0D7ANY8_9AGAR</name>
<dbReference type="AlphaFoldDB" id="A0A0D7ANY8"/>
<evidence type="ECO:0000256" key="2">
    <source>
        <dbReference type="RuleBase" id="RU367162"/>
    </source>
</evidence>
<comment type="function">
    <text evidence="2">Regulator of type 1 phosphatases which maintains protein phosphatase activity under strict control.</text>
</comment>
<dbReference type="EMBL" id="KN881628">
    <property type="protein sequence ID" value="KIY53031.1"/>
    <property type="molecule type" value="Genomic_DNA"/>
</dbReference>
<feature type="compositionally biased region" description="Acidic residues" evidence="3">
    <location>
        <begin position="87"/>
        <end position="99"/>
    </location>
</feature>
<keyword evidence="5" id="KW-1185">Reference proteome</keyword>
<evidence type="ECO:0000313" key="5">
    <source>
        <dbReference type="Proteomes" id="UP000054144"/>
    </source>
</evidence>
<dbReference type="Proteomes" id="UP000054144">
    <property type="component" value="Unassembled WGS sequence"/>
</dbReference>
<keyword evidence="2" id="KW-0539">Nucleus</keyword>
<dbReference type="PANTHER" id="PTHR20835">
    <property type="entry name" value="E3 UBIQUITIN-PROTEIN LIGASE PPP1R11-RELATED"/>
    <property type="match status" value="1"/>
</dbReference>
<dbReference type="OrthoDB" id="307488at2759"/>
<feature type="compositionally biased region" description="Low complexity" evidence="3">
    <location>
        <begin position="137"/>
        <end position="147"/>
    </location>
</feature>
<dbReference type="GO" id="GO:0008157">
    <property type="term" value="F:protein phosphatase 1 binding"/>
    <property type="evidence" value="ECO:0007669"/>
    <property type="project" value="TreeGrafter"/>
</dbReference>
<evidence type="ECO:0000313" key="4">
    <source>
        <dbReference type="EMBL" id="KIY53031.1"/>
    </source>
</evidence>
<evidence type="ECO:0000256" key="3">
    <source>
        <dbReference type="SAM" id="MobiDB-lite"/>
    </source>
</evidence>
<sequence>MSVLRSSDASAATTLTNPSLGVAESSISTSDGSTQVGVLRLRGRKARRREHVAWDDSVIDNEGCEKKKSKICCIYHKPRAFDKSSSDESDSSTEDDSSDSDSGRARSSQRFRRFTHDNRHSSRHCRRHDHYDGGQHSSGSPTPTPSSADTCVVVHEPEHMSNAYERAPRGKGKK</sequence>
<proteinExistence type="inferred from homology"/>
<dbReference type="GO" id="GO:0004865">
    <property type="term" value="F:protein serine/threonine phosphatase inhibitor activity"/>
    <property type="evidence" value="ECO:0007669"/>
    <property type="project" value="UniProtKB-UniRule"/>
</dbReference>
<comment type="subcellular location">
    <subcellularLocation>
        <location evidence="2">Nucleus</location>
    </subcellularLocation>
</comment>
<accession>A0A0D7ANY8</accession>
<organism evidence="4 5">
    <name type="scientific">Fistulina hepatica ATCC 64428</name>
    <dbReference type="NCBI Taxonomy" id="1128425"/>
    <lineage>
        <taxon>Eukaryota</taxon>
        <taxon>Fungi</taxon>
        <taxon>Dikarya</taxon>
        <taxon>Basidiomycota</taxon>
        <taxon>Agaricomycotina</taxon>
        <taxon>Agaricomycetes</taxon>
        <taxon>Agaricomycetidae</taxon>
        <taxon>Agaricales</taxon>
        <taxon>Fistulinaceae</taxon>
        <taxon>Fistulina</taxon>
    </lineage>
</organism>
<protein>
    <recommendedName>
        <fullName evidence="2">Type 1 phosphatases regulator</fullName>
    </recommendedName>
</protein>